<dbReference type="HOGENOM" id="CLU_2243317_0_0_1"/>
<reference evidence="1" key="1">
    <citation type="journal article" date="2011" name="Proc. Natl. Acad. Sci. U.S.A.">
        <title>The genome of the fire ant Solenopsis invicta.</title>
        <authorList>
            <person name="Wurm Y."/>
            <person name="Wang J."/>
            <person name="Riba-Grognuz O."/>
            <person name="Corona M."/>
            <person name="Nygaard S."/>
            <person name="Hunt B.G."/>
            <person name="Ingram K.K."/>
            <person name="Falquet L."/>
            <person name="Nipitwattanaphon M."/>
            <person name="Gotzek D."/>
            <person name="Dijkstra M.B."/>
            <person name="Oettler J."/>
            <person name="Comtesse F."/>
            <person name="Shih C.J."/>
            <person name="Wu W.J."/>
            <person name="Yang C.C."/>
            <person name="Thomas J."/>
            <person name="Beaudoing E."/>
            <person name="Pradervand S."/>
            <person name="Flegel V."/>
            <person name="Cook E.D."/>
            <person name="Fabbretti R."/>
            <person name="Stockinger H."/>
            <person name="Long L."/>
            <person name="Farmerie W.G."/>
            <person name="Oakey J."/>
            <person name="Boomsma J.J."/>
            <person name="Pamilo P."/>
            <person name="Yi S.V."/>
            <person name="Heinze J."/>
            <person name="Goodisman M.A."/>
            <person name="Farinelli L."/>
            <person name="Harshman K."/>
            <person name="Hulo N."/>
            <person name="Cerutti L."/>
            <person name="Xenarios I."/>
            <person name="Shoemaker D."/>
            <person name="Keller L."/>
        </authorList>
    </citation>
    <scope>NUCLEOTIDE SEQUENCE [LARGE SCALE GENOMIC DNA]</scope>
</reference>
<feature type="non-terminal residue" evidence="1">
    <location>
        <position position="105"/>
    </location>
</feature>
<name>E9IX50_SOLIN</name>
<sequence length="105" mass="12400">QGEGKWVRIVFWNVAGFWGKEEDFWRKLERWDVIVMMETWVERKVQGEKKGDRGKKGGVNYGRKTEVRKNEMESSRSVYEWRHGGKVRGLKRLGGRTGAELENKN</sequence>
<gene>
    <name evidence="1" type="ORF">SINV_03891</name>
</gene>
<accession>E9IX50</accession>
<feature type="non-terminal residue" evidence="1">
    <location>
        <position position="1"/>
    </location>
</feature>
<evidence type="ECO:0000313" key="1">
    <source>
        <dbReference type="EMBL" id="EFZ14850.1"/>
    </source>
</evidence>
<evidence type="ECO:0008006" key="2">
    <source>
        <dbReference type="Google" id="ProtNLM"/>
    </source>
</evidence>
<dbReference type="AlphaFoldDB" id="E9IX50"/>
<protein>
    <recommendedName>
        <fullName evidence="2">Endonuclease/exonuclease/phosphatase domain-containing protein</fullName>
    </recommendedName>
</protein>
<organism>
    <name type="scientific">Solenopsis invicta</name>
    <name type="common">Red imported fire ant</name>
    <name type="synonym">Solenopsis wagneri</name>
    <dbReference type="NCBI Taxonomy" id="13686"/>
    <lineage>
        <taxon>Eukaryota</taxon>
        <taxon>Metazoa</taxon>
        <taxon>Ecdysozoa</taxon>
        <taxon>Arthropoda</taxon>
        <taxon>Hexapoda</taxon>
        <taxon>Insecta</taxon>
        <taxon>Pterygota</taxon>
        <taxon>Neoptera</taxon>
        <taxon>Endopterygota</taxon>
        <taxon>Hymenoptera</taxon>
        <taxon>Apocrita</taxon>
        <taxon>Aculeata</taxon>
        <taxon>Formicoidea</taxon>
        <taxon>Formicidae</taxon>
        <taxon>Myrmicinae</taxon>
        <taxon>Solenopsis</taxon>
    </lineage>
</organism>
<proteinExistence type="predicted"/>
<dbReference type="EMBL" id="GL766643">
    <property type="protein sequence ID" value="EFZ14850.1"/>
    <property type="molecule type" value="Genomic_DNA"/>
</dbReference>